<evidence type="ECO:0000256" key="2">
    <source>
        <dbReference type="SAM" id="MobiDB-lite"/>
    </source>
</evidence>
<keyword evidence="6" id="KW-1185">Reference proteome</keyword>
<gene>
    <name evidence="5" type="ORF">K491DRAFT_515569</name>
</gene>
<name>A0A6A6T3C8_9PLEO</name>
<dbReference type="InterPro" id="IPR056693">
    <property type="entry name" value="DUF7791"/>
</dbReference>
<dbReference type="SUPFAM" id="SSF52540">
    <property type="entry name" value="P-loop containing nucleoside triphosphate hydrolases"/>
    <property type="match status" value="1"/>
</dbReference>
<evidence type="ECO:0000313" key="6">
    <source>
        <dbReference type="Proteomes" id="UP000799324"/>
    </source>
</evidence>
<feature type="compositionally biased region" description="Polar residues" evidence="2">
    <location>
        <begin position="95"/>
        <end position="114"/>
    </location>
</feature>
<dbReference type="Pfam" id="PF25053">
    <property type="entry name" value="DUF7791"/>
    <property type="match status" value="1"/>
</dbReference>
<proteinExistence type="predicted"/>
<evidence type="ECO:0000259" key="3">
    <source>
        <dbReference type="Pfam" id="PF24883"/>
    </source>
</evidence>
<accession>A0A6A6T3C8</accession>
<dbReference type="OrthoDB" id="443402at2759"/>
<keyword evidence="1" id="KW-0677">Repeat</keyword>
<evidence type="ECO:0000313" key="5">
    <source>
        <dbReference type="EMBL" id="KAF2653413.1"/>
    </source>
</evidence>
<dbReference type="PANTHER" id="PTHR10039">
    <property type="entry name" value="AMELOGENIN"/>
    <property type="match status" value="1"/>
</dbReference>
<dbReference type="EMBL" id="MU004381">
    <property type="protein sequence ID" value="KAF2653413.1"/>
    <property type="molecule type" value="Genomic_DNA"/>
</dbReference>
<evidence type="ECO:0000256" key="1">
    <source>
        <dbReference type="ARBA" id="ARBA00022737"/>
    </source>
</evidence>
<feature type="domain" description="DUF7791" evidence="4">
    <location>
        <begin position="549"/>
        <end position="679"/>
    </location>
</feature>
<protein>
    <recommendedName>
        <fullName evidence="7">NACHT domain-containing protein</fullName>
    </recommendedName>
</protein>
<feature type="region of interest" description="Disordered" evidence="2">
    <location>
        <begin position="90"/>
        <end position="114"/>
    </location>
</feature>
<feature type="domain" description="Nephrocystin 3-like N-terminal" evidence="3">
    <location>
        <begin position="274"/>
        <end position="441"/>
    </location>
</feature>
<reference evidence="5" key="1">
    <citation type="journal article" date="2020" name="Stud. Mycol.">
        <title>101 Dothideomycetes genomes: a test case for predicting lifestyles and emergence of pathogens.</title>
        <authorList>
            <person name="Haridas S."/>
            <person name="Albert R."/>
            <person name="Binder M."/>
            <person name="Bloem J."/>
            <person name="Labutti K."/>
            <person name="Salamov A."/>
            <person name="Andreopoulos B."/>
            <person name="Baker S."/>
            <person name="Barry K."/>
            <person name="Bills G."/>
            <person name="Bluhm B."/>
            <person name="Cannon C."/>
            <person name="Castanera R."/>
            <person name="Culley D."/>
            <person name="Daum C."/>
            <person name="Ezra D."/>
            <person name="Gonzalez J."/>
            <person name="Henrissat B."/>
            <person name="Kuo A."/>
            <person name="Liang C."/>
            <person name="Lipzen A."/>
            <person name="Lutzoni F."/>
            <person name="Magnuson J."/>
            <person name="Mondo S."/>
            <person name="Nolan M."/>
            <person name="Ohm R."/>
            <person name="Pangilinan J."/>
            <person name="Park H.-J."/>
            <person name="Ramirez L."/>
            <person name="Alfaro M."/>
            <person name="Sun H."/>
            <person name="Tritt A."/>
            <person name="Yoshinaga Y."/>
            <person name="Zwiers L.-H."/>
            <person name="Turgeon B."/>
            <person name="Goodwin S."/>
            <person name="Spatafora J."/>
            <person name="Crous P."/>
            <person name="Grigoriev I."/>
        </authorList>
    </citation>
    <scope>NUCLEOTIDE SEQUENCE</scope>
    <source>
        <strain evidence="5">CBS 122681</strain>
    </source>
</reference>
<dbReference type="Proteomes" id="UP000799324">
    <property type="component" value="Unassembled WGS sequence"/>
</dbReference>
<dbReference type="AlphaFoldDB" id="A0A6A6T3C8"/>
<organism evidence="5 6">
    <name type="scientific">Lophiostoma macrostomum CBS 122681</name>
    <dbReference type="NCBI Taxonomy" id="1314788"/>
    <lineage>
        <taxon>Eukaryota</taxon>
        <taxon>Fungi</taxon>
        <taxon>Dikarya</taxon>
        <taxon>Ascomycota</taxon>
        <taxon>Pezizomycotina</taxon>
        <taxon>Dothideomycetes</taxon>
        <taxon>Pleosporomycetidae</taxon>
        <taxon>Pleosporales</taxon>
        <taxon>Lophiostomataceae</taxon>
        <taxon>Lophiostoma</taxon>
    </lineage>
</organism>
<evidence type="ECO:0008006" key="7">
    <source>
        <dbReference type="Google" id="ProtNLM"/>
    </source>
</evidence>
<evidence type="ECO:0000259" key="4">
    <source>
        <dbReference type="Pfam" id="PF25053"/>
    </source>
</evidence>
<dbReference type="Gene3D" id="3.40.50.300">
    <property type="entry name" value="P-loop containing nucleotide triphosphate hydrolases"/>
    <property type="match status" value="1"/>
</dbReference>
<sequence>MEVLAAIGLAGNIVQFVSFTSETLSKSREIYLSASGTTEEYTDLKVISQDLLSLKDRISSQKSAMPSLSPLVDRCMRIADEILSAVKQVEDTSTHGKSSTNSTVNGFKGTGSKSRTQWKSFRKALKCVWGKHRVQDLETRLENLRGQILFHLMSDNSNGQTHLLRLLKDWFKRDANSNDEARADMQSLTTQLSTLQKELNARHDLNNDNWSWLRDQLRDVPRAKEITKTNSMIRGLRYEYMEVRHHTIKEAHKMTFDWIYSPEGLVSHDPRSKIEYKSWLESDQGIYWVTGKPGSGKSTLMKYLDDNAKTIHHLRSWSADKPLVKASFYFWQPGTEMQKSLHGLLQSLLFNILAACPALAASLCPDKWKLDPDPLDVSYSTWSLSELRYALTTLVELESVPYNFYFHVDGLDEYTGDHWEVIDILQDLARASHVKLCISSRPWNCFQDAFGQAGSNLLRLHELTREDIEMFARDNLIKGYHAEDFMQLPFQDLLLDIANRAQGVFLWVRLVVRSLRDGITNADSISLLKERLHELPTDLEEFFEHILRSVDSVYQVRMAQTFLVALAAKEPLNVIQYSFLDEEDPNFGLQLSFELFTVEEISYRVAQTQRRLNGRYKGLLEPGIMEKLGQNTPVDFLHRTLRDFLKRGQAERLLQSIVPAGFDTPWALCRALLAYVKFIIPEPQPSDFAPVMDMATKFAEDSVNSAILCRIADHVERSWSAASPCTWMNKPKHRNFILKAAIHTRNVEYVGHRLHKQHPKRNLDDLLMHSALCMALHQRTLGEYLRQIPNITTESYLYCFDDHTSNFKAEPNIDIVNMVLSQGANPNAVVGGLHIWRRFLGNMVQFMDDPAERDSWWRLFELFIQHGADITQHTEVWVKMLTRKKFCADHILRNTARVFKLLLTHGLQPNVAHSTLSVWDAFINLIIMLSPNVSCAAILEVLDMFLERGADFSRIYVTRYKHGSLLSSWLDMMLQSVAPHHVEEYECSSGMASTQTSKLMAVQRYGPQSWIQSRSPCQQDRRT</sequence>
<dbReference type="PANTHER" id="PTHR10039:SF5">
    <property type="entry name" value="NACHT DOMAIN-CONTAINING PROTEIN"/>
    <property type="match status" value="1"/>
</dbReference>
<dbReference type="InterPro" id="IPR027417">
    <property type="entry name" value="P-loop_NTPase"/>
</dbReference>
<dbReference type="Pfam" id="PF24883">
    <property type="entry name" value="NPHP3_N"/>
    <property type="match status" value="1"/>
</dbReference>
<dbReference type="InterPro" id="IPR056884">
    <property type="entry name" value="NPHP3-like_N"/>
</dbReference>